<dbReference type="EMBL" id="LAVV01011055">
    <property type="protein sequence ID" value="KNZ48240.1"/>
    <property type="molecule type" value="Genomic_DNA"/>
</dbReference>
<evidence type="ECO:0000313" key="2">
    <source>
        <dbReference type="Proteomes" id="UP000037035"/>
    </source>
</evidence>
<organism evidence="1 2">
    <name type="scientific">Puccinia sorghi</name>
    <dbReference type="NCBI Taxonomy" id="27349"/>
    <lineage>
        <taxon>Eukaryota</taxon>
        <taxon>Fungi</taxon>
        <taxon>Dikarya</taxon>
        <taxon>Basidiomycota</taxon>
        <taxon>Pucciniomycotina</taxon>
        <taxon>Pucciniomycetes</taxon>
        <taxon>Pucciniales</taxon>
        <taxon>Pucciniaceae</taxon>
        <taxon>Puccinia</taxon>
    </lineage>
</organism>
<dbReference type="AlphaFoldDB" id="A0A0L6UK93"/>
<dbReference type="Proteomes" id="UP000037035">
    <property type="component" value="Unassembled WGS sequence"/>
</dbReference>
<dbReference type="VEuPathDB" id="FungiDB:VP01_5802g1"/>
<accession>A0A0L6UK93</accession>
<proteinExistence type="predicted"/>
<evidence type="ECO:0008006" key="3">
    <source>
        <dbReference type="Google" id="ProtNLM"/>
    </source>
</evidence>
<keyword evidence="2" id="KW-1185">Reference proteome</keyword>
<evidence type="ECO:0000313" key="1">
    <source>
        <dbReference type="EMBL" id="KNZ48240.1"/>
    </source>
</evidence>
<sequence length="140" mass="16356">MYKRRLKIIPQLGKPLEIPRGGYNIITDTAFLQPPQYLRQFPPTIHQYIDKILEVEANGHCGFQVIAWALGCGKDAFMDFQKEIHGILEVQSEFYFNKGFLDERDRMAQIIHGEELRPCDINHLMSLTKSRNFMVLKMKD</sequence>
<gene>
    <name evidence="1" type="ORF">VP01_5802g1</name>
</gene>
<protein>
    <recommendedName>
        <fullName evidence="3">OTU domain-containing protein</fullName>
    </recommendedName>
</protein>
<dbReference type="OrthoDB" id="1915076at2759"/>
<reference evidence="1 2" key="1">
    <citation type="submission" date="2015-08" db="EMBL/GenBank/DDBJ databases">
        <title>Next Generation Sequencing and Analysis of the Genome of Puccinia sorghi L Schw, the Causal Agent of Maize Common Rust.</title>
        <authorList>
            <person name="Rochi L."/>
            <person name="Burguener G."/>
            <person name="Darino M."/>
            <person name="Turjanski A."/>
            <person name="Kreff E."/>
            <person name="Dieguez M.J."/>
            <person name="Sacco F."/>
        </authorList>
    </citation>
    <scope>NUCLEOTIDE SEQUENCE [LARGE SCALE GENOMIC DNA]</scope>
    <source>
        <strain evidence="1 2">RO10H11247</strain>
    </source>
</reference>
<comment type="caution">
    <text evidence="1">The sequence shown here is derived from an EMBL/GenBank/DDBJ whole genome shotgun (WGS) entry which is preliminary data.</text>
</comment>
<name>A0A0L6UK93_9BASI</name>